<reference evidence="2" key="2">
    <citation type="submission" date="2020-10" db="UniProtKB">
        <authorList>
            <consortium name="WormBaseParasite"/>
        </authorList>
    </citation>
    <scope>IDENTIFICATION</scope>
</reference>
<evidence type="ECO:0000313" key="2">
    <source>
        <dbReference type="WBParaSite" id="Pan_g19241.t1"/>
    </source>
</evidence>
<dbReference type="Proteomes" id="UP000492821">
    <property type="component" value="Unassembled WGS sequence"/>
</dbReference>
<dbReference type="AlphaFoldDB" id="A0A7E4VCL5"/>
<name>A0A7E4VCL5_PANRE</name>
<evidence type="ECO:0000313" key="1">
    <source>
        <dbReference type="Proteomes" id="UP000492821"/>
    </source>
</evidence>
<proteinExistence type="predicted"/>
<sequence>MDGGEAAKGLASEAALRISSFLRAADRLLAVGVVPAFLPVSQQTVLPVCDCTRCLQNRKFLLQVRKTLLAASKQAAKACFGPAGHSAKEQ</sequence>
<accession>A0A7E4VCL5</accession>
<organism evidence="1 2">
    <name type="scientific">Panagrellus redivivus</name>
    <name type="common">Microworm</name>
    <dbReference type="NCBI Taxonomy" id="6233"/>
    <lineage>
        <taxon>Eukaryota</taxon>
        <taxon>Metazoa</taxon>
        <taxon>Ecdysozoa</taxon>
        <taxon>Nematoda</taxon>
        <taxon>Chromadorea</taxon>
        <taxon>Rhabditida</taxon>
        <taxon>Tylenchina</taxon>
        <taxon>Panagrolaimomorpha</taxon>
        <taxon>Panagrolaimoidea</taxon>
        <taxon>Panagrolaimidae</taxon>
        <taxon>Panagrellus</taxon>
    </lineage>
</organism>
<keyword evidence="1" id="KW-1185">Reference proteome</keyword>
<protein>
    <submittedName>
        <fullName evidence="2">Secreted protein</fullName>
    </submittedName>
</protein>
<dbReference type="WBParaSite" id="Pan_g19241.t1">
    <property type="protein sequence ID" value="Pan_g19241.t1"/>
    <property type="gene ID" value="Pan_g19241"/>
</dbReference>
<reference evidence="1" key="1">
    <citation type="journal article" date="2013" name="Genetics">
        <title>The draft genome and transcriptome of Panagrellus redivivus are shaped by the harsh demands of a free-living lifestyle.</title>
        <authorList>
            <person name="Srinivasan J."/>
            <person name="Dillman A.R."/>
            <person name="Macchietto M.G."/>
            <person name="Heikkinen L."/>
            <person name="Lakso M."/>
            <person name="Fracchia K.M."/>
            <person name="Antoshechkin I."/>
            <person name="Mortazavi A."/>
            <person name="Wong G."/>
            <person name="Sternberg P.W."/>
        </authorList>
    </citation>
    <scope>NUCLEOTIDE SEQUENCE [LARGE SCALE GENOMIC DNA]</scope>
    <source>
        <strain evidence="1">MT8872</strain>
    </source>
</reference>